<keyword evidence="3" id="KW-1185">Reference proteome</keyword>
<accession>A0ABT9QAY0</accession>
<keyword evidence="1" id="KW-0812">Transmembrane</keyword>
<keyword evidence="1" id="KW-1133">Transmembrane helix</keyword>
<feature type="transmembrane region" description="Helical" evidence="1">
    <location>
        <begin position="6"/>
        <end position="31"/>
    </location>
</feature>
<organism evidence="2 3">
    <name type="scientific">Streptosporangium lutulentum</name>
    <dbReference type="NCBI Taxonomy" id="1461250"/>
    <lineage>
        <taxon>Bacteria</taxon>
        <taxon>Bacillati</taxon>
        <taxon>Actinomycetota</taxon>
        <taxon>Actinomycetes</taxon>
        <taxon>Streptosporangiales</taxon>
        <taxon>Streptosporangiaceae</taxon>
        <taxon>Streptosporangium</taxon>
    </lineage>
</organism>
<protein>
    <submittedName>
        <fullName evidence="2">Uncharacterized protein</fullName>
    </submittedName>
</protein>
<gene>
    <name evidence="2" type="ORF">J2853_003137</name>
</gene>
<proteinExistence type="predicted"/>
<evidence type="ECO:0000256" key="1">
    <source>
        <dbReference type="SAM" id="Phobius"/>
    </source>
</evidence>
<comment type="caution">
    <text evidence="2">The sequence shown here is derived from an EMBL/GenBank/DDBJ whole genome shotgun (WGS) entry which is preliminary data.</text>
</comment>
<sequence>MLGYGFEWIVFMLLLGGLFLGVVYLVTRVLIRRYSGDRWPRM</sequence>
<keyword evidence="1" id="KW-0472">Membrane</keyword>
<dbReference type="EMBL" id="JAUSQU010000001">
    <property type="protein sequence ID" value="MDP9843926.1"/>
    <property type="molecule type" value="Genomic_DNA"/>
</dbReference>
<reference evidence="2 3" key="1">
    <citation type="submission" date="2023-07" db="EMBL/GenBank/DDBJ databases">
        <title>Sequencing the genomes of 1000 actinobacteria strains.</title>
        <authorList>
            <person name="Klenk H.-P."/>
        </authorList>
    </citation>
    <scope>NUCLEOTIDE SEQUENCE [LARGE SCALE GENOMIC DNA]</scope>
    <source>
        <strain evidence="2 3">DSM 46740</strain>
    </source>
</reference>
<dbReference type="Proteomes" id="UP001225356">
    <property type="component" value="Unassembled WGS sequence"/>
</dbReference>
<name>A0ABT9QAY0_9ACTN</name>
<evidence type="ECO:0000313" key="2">
    <source>
        <dbReference type="EMBL" id="MDP9843926.1"/>
    </source>
</evidence>
<evidence type="ECO:0000313" key="3">
    <source>
        <dbReference type="Proteomes" id="UP001225356"/>
    </source>
</evidence>